<dbReference type="InterPro" id="IPR003651">
    <property type="entry name" value="Endonuclease3_FeS-loop_motif"/>
</dbReference>
<dbReference type="GO" id="GO:0051747">
    <property type="term" value="F:cytosine C-5 DNA demethylase activity"/>
    <property type="evidence" value="ECO:0007669"/>
    <property type="project" value="UniProtKB-ARBA"/>
</dbReference>
<dbReference type="Gene3D" id="1.10.1670.10">
    <property type="entry name" value="Helix-hairpin-Helix base-excision DNA repair enzymes (C-terminal)"/>
    <property type="match status" value="1"/>
</dbReference>
<dbReference type="InterPro" id="IPR023170">
    <property type="entry name" value="HhH_base_excis_C"/>
</dbReference>
<comment type="caution">
    <text evidence="12">The sequence shown here is derived from an EMBL/GenBank/DDBJ whole genome shotgun (WGS) entry which is preliminary data.</text>
</comment>
<organism evidence="12 13">
    <name type="scientific">Carex littledalei</name>
    <dbReference type="NCBI Taxonomy" id="544730"/>
    <lineage>
        <taxon>Eukaryota</taxon>
        <taxon>Viridiplantae</taxon>
        <taxon>Streptophyta</taxon>
        <taxon>Embryophyta</taxon>
        <taxon>Tracheophyta</taxon>
        <taxon>Spermatophyta</taxon>
        <taxon>Magnoliopsida</taxon>
        <taxon>Liliopsida</taxon>
        <taxon>Poales</taxon>
        <taxon>Cyperaceae</taxon>
        <taxon>Cyperoideae</taxon>
        <taxon>Cariceae</taxon>
        <taxon>Carex</taxon>
        <taxon>Carex subgen. Euthyceras</taxon>
    </lineage>
</organism>
<feature type="compositionally biased region" description="Polar residues" evidence="10">
    <location>
        <begin position="1293"/>
        <end position="1302"/>
    </location>
</feature>
<dbReference type="GO" id="GO:0046872">
    <property type="term" value="F:metal ion binding"/>
    <property type="evidence" value="ECO:0007669"/>
    <property type="project" value="UniProtKB-KW"/>
</dbReference>
<sequence>MTTTKGGFNISFQNYNTAQENNVSKGISGPAPSPPTPLLSEKNNFTRHTLPTETIELGNDGVQDPRVQHQHAPTGRLHQTPLINQLNPSFTTHLMPTLNGQRNVRINLPDGSSLNSNMLPQLRSYQPEPMPGRINQSGLVFSNMSGTGFSNGNVSHTGSPFINDLIGRSRSETGVSNLMMTPQTGSYQAMQQHIANDSNIHLSAYSMPPHTRQLDCISIPLDSELSSINFGMLPQPVSLLTRPHIGYPPVTTSSQIGSFQIEKPEYRRTRPDMGFPSLVMSQPTCSLHNEYPNDSTNGSCMGSLNMVTPQMTNSAHTEHQKSSTIESGTDTGFQNLVAMQPQGSELSRVQNSAILTTPNTEPSSMLDMPPQGSELEGRAYQEMVQTEEVATNQVTTENQGIDLNKTPQQKPRRRKYVPKVVIEGKKPRATKKITPKKASEDRPKRKYVRKKGVQLPPVETPGNANGAGKQVGNSNLFTQDAANLQSNPIESPPSHASNAANWSHKMNDLPNSSNLNAETMQDKPIEASQSCTPNSVNGHNKLAEASMSCMPNITTGLNKPIDISSSSTNTVVQFPNCRTVSGMNGPYKSVRRCLNFDAEEVRPDGYKHAQSQPDLNPVSAPPARRNVSTLPITTSSVSVGPSPSKGIALDLNSSAIQWQEEFDQYLAQTGNTNQVLGTNQMPGRNMSNTNSMPTELGSSIGYPYPPRPRPTNNSIVAPSTPSNRGQMGTYEENMAALEKNNANLISDRINAGIMSNSYSNAPGLMSDGRKRDHRALVNDTGLTGQVRPELSPRIIQTSKKMRIWNGNNTWQNGTINNASLPHNSSPTIPPVRPDDRVLSLADAQRLVELQKRNNPNMLSLRSPGGNTGKAPVMLSGPACTSTAVTPSTPVKLAQTVDGTSRNQIYHPGVSIQTFAERTATLNQCVDTLYTQPSRPITSVGSGVNRVTLEMLTGSRNMNATSTQPVDHIIQPYAANLRNESCQIGATVQTVSEKTTEKPVADICPPPSTPAKSPILNPPSKSEPKRRGRRPNSEKAGTDTTVAPRPKGRPGRPPGKKSSLSSANLMAGGPAALAYTLDLIIQKMSGLDINRISETVLGQPCYAMVPYQNGVRDGTMVLYDNGKVKKKRKSRAQVNLDPVTSQVWNLLMGKEMKDGIEAVNEKDEKVMEAEREVFRGRVDSFIARMHLVQGDRRFSPWKGSVVDSVVGVFLTQNVSDHLSSSAFMALVAKYPLKTQLQNSQPRESTLIVSRPRNTNPYARDLINLTKWHRQREVIIEDFTDIGSQVTSEEKDSNESQGSTTKCPGSSPEKKMTGSPDSGPGLVINSSSDDPTSESVVSSQNSVVSNQSSPDYLFQPGEQNLTGLGLLGNYSVDGHAGNASLPVPDFVGTLPTSYTQLLRMAESNGVDFSQDLNKETADLCSSSNISQFYPQNWNIYSGTSSTLNNAQNGVYPSSAAPAMNNSRTQEPITPMIKITTTSGKTHGYIPVQEEKKMYQVESAQPPVQQTQQQVQSIPSASNPQFTPNAYNNKHLKVSSDTVQGKQSSMTKALDGTVIDEGVTSKSRKGKGASGKGKKIFDWDSLRKGVLPDGVKKERTYKTTDSLDYEALKNASVSELSDAIRERGMNNMLAERIKAFLDRIENDHGSIDLEWLRDVDPDKAKDYLLSIRGLGLKSVECVRLLTLHHMAFPVDTNVGRICVRLGWVPLQPLPESLQLHLLEMYPILENIQKFLWPRLCKLDQRTLYELHYQMITFGKVFCTKSKPNCNACPMRAECKHFASAFASARLALPAPEEKGLTAAALPVGPSTSTNLHPPFPSCVPPPQIEGSSTSSSTLPVPFPYPTPVNLPFPNQPQSLLQPWISNPTLTPTQAQTCTEPIIEEPASPEPEPEPVAEKEIGAIEDAFLEDDPDEIPVIKLDFKEFTQNLKNYIQANNLEIEESDMSKAVVAISPEAASLPVPKLKNISRLRTEHQVYVLIKISFSFNSGLFEPREPDDPSPYLLSIWTPGETAMSTEPPKSLCISQDVDELCDNEACARCASIKEARSRIVRGTILIPCRTAMRGSFPLNGTYFQVNEMFADHETSRIPVDISRAWIWNLPRRTVYFGTSIPTIFKGLSTEEIQHCFWRGFVCVRGFDRASRAPRPLYARLHFPASKLTKNGKKSAAAKDDE</sequence>
<dbReference type="Pfam" id="PF15628">
    <property type="entry name" value="RRM_DME"/>
    <property type="match status" value="1"/>
</dbReference>
<feature type="region of interest" description="Disordered" evidence="10">
    <location>
        <begin position="424"/>
        <end position="516"/>
    </location>
</feature>
<dbReference type="InterPro" id="IPR003265">
    <property type="entry name" value="HhH-GPD_domain"/>
</dbReference>
<evidence type="ECO:0000256" key="8">
    <source>
        <dbReference type="ARBA" id="ARBA00023125"/>
    </source>
</evidence>
<keyword evidence="5" id="KW-0479">Metal-binding</keyword>
<feature type="region of interest" description="Disordered" evidence="10">
    <location>
        <begin position="21"/>
        <end position="41"/>
    </location>
</feature>
<evidence type="ECO:0000256" key="3">
    <source>
        <dbReference type="ARBA" id="ARBA00005646"/>
    </source>
</evidence>
<evidence type="ECO:0000256" key="2">
    <source>
        <dbReference type="ARBA" id="ARBA00004123"/>
    </source>
</evidence>
<evidence type="ECO:0000259" key="11">
    <source>
        <dbReference type="SMART" id="SM00478"/>
    </source>
</evidence>
<feature type="compositionally biased region" description="Polar residues" evidence="10">
    <location>
        <begin position="471"/>
        <end position="501"/>
    </location>
</feature>
<feature type="region of interest" description="Disordered" evidence="10">
    <location>
        <begin position="1494"/>
        <end position="1525"/>
    </location>
</feature>
<proteinExistence type="inferred from homology"/>
<dbReference type="Pfam" id="PF15629">
    <property type="entry name" value="Perm-CXXC"/>
    <property type="match status" value="1"/>
</dbReference>
<protein>
    <submittedName>
        <fullName evidence="12">Transcriptional activator DEMETER</fullName>
    </submittedName>
</protein>
<dbReference type="GO" id="GO:0006284">
    <property type="term" value="P:base-excision repair"/>
    <property type="evidence" value="ECO:0007669"/>
    <property type="project" value="InterPro"/>
</dbReference>
<dbReference type="InterPro" id="IPR011257">
    <property type="entry name" value="DNA_glycosylase"/>
</dbReference>
<dbReference type="InterPro" id="IPR028924">
    <property type="entry name" value="Perm-CXXC"/>
</dbReference>
<comment type="similarity">
    <text evidence="3">Belongs to the DNA glycosylase family. DEMETER subfamily.</text>
</comment>
<keyword evidence="8" id="KW-0238">DNA-binding</keyword>
<feature type="region of interest" description="Disordered" evidence="10">
    <location>
        <begin position="1283"/>
        <end position="1354"/>
    </location>
</feature>
<evidence type="ECO:0000256" key="7">
    <source>
        <dbReference type="ARBA" id="ARBA00023014"/>
    </source>
</evidence>
<feature type="compositionally biased region" description="Low complexity" evidence="10">
    <location>
        <begin position="1498"/>
        <end position="1509"/>
    </location>
</feature>
<feature type="compositionally biased region" description="Polar residues" evidence="10">
    <location>
        <begin position="1510"/>
        <end position="1525"/>
    </location>
</feature>
<evidence type="ECO:0000256" key="9">
    <source>
        <dbReference type="ARBA" id="ARBA00023242"/>
    </source>
</evidence>
<dbReference type="GO" id="GO:0051539">
    <property type="term" value="F:4 iron, 4 sulfur cluster binding"/>
    <property type="evidence" value="ECO:0007669"/>
    <property type="project" value="UniProtKB-KW"/>
</dbReference>
<feature type="compositionally biased region" description="Polar residues" evidence="10">
    <location>
        <begin position="1322"/>
        <end position="1332"/>
    </location>
</feature>
<evidence type="ECO:0000313" key="13">
    <source>
        <dbReference type="Proteomes" id="UP000623129"/>
    </source>
</evidence>
<evidence type="ECO:0000256" key="10">
    <source>
        <dbReference type="SAM" id="MobiDB-lite"/>
    </source>
</evidence>
<evidence type="ECO:0000256" key="1">
    <source>
        <dbReference type="ARBA" id="ARBA00001966"/>
    </source>
</evidence>
<gene>
    <name evidence="12" type="ORF">FCM35_KLT04187</name>
</gene>
<reference evidence="12" key="1">
    <citation type="submission" date="2020-01" db="EMBL/GenBank/DDBJ databases">
        <title>Genome sequence of Kobresia littledalei, the first chromosome-level genome in the family Cyperaceae.</title>
        <authorList>
            <person name="Qu G."/>
        </authorList>
    </citation>
    <scope>NUCLEOTIDE SEQUENCE</scope>
    <source>
        <strain evidence="12">C.B.Clarke</strain>
        <tissue evidence="12">Leaf</tissue>
    </source>
</reference>
<evidence type="ECO:0000256" key="5">
    <source>
        <dbReference type="ARBA" id="ARBA00022723"/>
    </source>
</evidence>
<dbReference type="SUPFAM" id="SSF48150">
    <property type="entry name" value="DNA-glycosylase"/>
    <property type="match status" value="1"/>
</dbReference>
<dbReference type="EMBL" id="SWLB01000013">
    <property type="protein sequence ID" value="KAF3330833.1"/>
    <property type="molecule type" value="Genomic_DNA"/>
</dbReference>
<evidence type="ECO:0000256" key="6">
    <source>
        <dbReference type="ARBA" id="ARBA00023004"/>
    </source>
</evidence>
<keyword evidence="13" id="KW-1185">Reference proteome</keyword>
<keyword evidence="7" id="KW-0411">Iron-sulfur</keyword>
<dbReference type="GO" id="GO:0019104">
    <property type="term" value="F:DNA N-glycosylase activity"/>
    <property type="evidence" value="ECO:0007669"/>
    <property type="project" value="InterPro"/>
</dbReference>
<dbReference type="InterPro" id="IPR028925">
    <property type="entry name" value="RRM_DME"/>
</dbReference>
<dbReference type="CDD" id="cd00056">
    <property type="entry name" value="ENDO3c"/>
    <property type="match status" value="1"/>
</dbReference>
<dbReference type="Proteomes" id="UP000623129">
    <property type="component" value="Unassembled WGS sequence"/>
</dbReference>
<accession>A0A833R7G6</accession>
<keyword evidence="6" id="KW-0408">Iron</keyword>
<keyword evidence="9" id="KW-0539">Nucleus</keyword>
<dbReference type="InterPro" id="IPR044811">
    <property type="entry name" value="DME/ROS1"/>
</dbReference>
<feature type="compositionally biased region" description="Low complexity" evidence="10">
    <location>
        <begin position="1333"/>
        <end position="1347"/>
    </location>
</feature>
<dbReference type="PANTHER" id="PTHR46213">
    <property type="entry name" value="TRANSCRIPTIONAL ACTIVATOR DEMETER"/>
    <property type="match status" value="1"/>
</dbReference>
<dbReference type="GO" id="GO:0141166">
    <property type="term" value="P:chromosomal 5-methylcytosine DNA demethylation pathway"/>
    <property type="evidence" value="ECO:0007669"/>
    <property type="project" value="InterPro"/>
</dbReference>
<dbReference type="OrthoDB" id="5607at2759"/>
<dbReference type="PANTHER" id="PTHR46213:SF13">
    <property type="entry name" value="DEMETER-LIKE PROTEIN 2-RELATED"/>
    <property type="match status" value="1"/>
</dbReference>
<name>A0A833R7G6_9POAL</name>
<comment type="cofactor">
    <cofactor evidence="1">
        <name>[4Fe-4S] cluster</name>
        <dbReference type="ChEBI" id="CHEBI:49883"/>
    </cofactor>
</comment>
<comment type="subcellular location">
    <subcellularLocation>
        <location evidence="2">Nucleus</location>
    </subcellularLocation>
</comment>
<dbReference type="SMART" id="SM00478">
    <property type="entry name" value="ENDO3c"/>
    <property type="match status" value="1"/>
</dbReference>
<evidence type="ECO:0000256" key="4">
    <source>
        <dbReference type="ARBA" id="ARBA00022485"/>
    </source>
</evidence>
<keyword evidence="4" id="KW-0004">4Fe-4S</keyword>
<dbReference type="GO" id="GO:0005634">
    <property type="term" value="C:nucleus"/>
    <property type="evidence" value="ECO:0007669"/>
    <property type="project" value="UniProtKB-SubCell"/>
</dbReference>
<dbReference type="FunFam" id="1.10.1670.10:FF:000004">
    <property type="entry name" value="DNA glycosylase/AP lyase ROS1"/>
    <property type="match status" value="1"/>
</dbReference>
<evidence type="ECO:0000313" key="12">
    <source>
        <dbReference type="EMBL" id="KAF3330833.1"/>
    </source>
</evidence>
<dbReference type="GO" id="GO:0003677">
    <property type="term" value="F:DNA binding"/>
    <property type="evidence" value="ECO:0007669"/>
    <property type="project" value="UniProtKB-KW"/>
</dbReference>
<feature type="region of interest" description="Disordered" evidence="10">
    <location>
        <begin position="989"/>
        <end position="1062"/>
    </location>
</feature>
<feature type="domain" description="HhH-GPD" evidence="11">
    <location>
        <begin position="1588"/>
        <end position="1753"/>
    </location>
</feature>
<dbReference type="SMART" id="SM00525">
    <property type="entry name" value="FES"/>
    <property type="match status" value="1"/>
</dbReference>